<keyword evidence="1" id="KW-0472">Membrane</keyword>
<dbReference type="STRING" id="1300222.I532_08107"/>
<evidence type="ECO:0000313" key="2">
    <source>
        <dbReference type="EMBL" id="EMT52727.1"/>
    </source>
</evidence>
<keyword evidence="1" id="KW-1133">Transmembrane helix</keyword>
<comment type="caution">
    <text evidence="2">The sequence shown here is derived from an EMBL/GenBank/DDBJ whole genome shotgun (WGS) entry which is preliminary data.</text>
</comment>
<keyword evidence="3" id="KW-1185">Reference proteome</keyword>
<reference evidence="2 3" key="1">
    <citation type="submission" date="2013-03" db="EMBL/GenBank/DDBJ databases">
        <title>Assembly of a new bacterial strain Brevibacillus borstelensis AK1.</title>
        <authorList>
            <person name="Rajan I."/>
            <person name="PoliReddy D."/>
            <person name="Sugumar T."/>
            <person name="Rathinam K."/>
            <person name="Alqarawi S."/>
            <person name="Khalil A.B."/>
            <person name="Sivakumar N."/>
        </authorList>
    </citation>
    <scope>NUCLEOTIDE SEQUENCE [LARGE SCALE GENOMIC DNA]</scope>
    <source>
        <strain evidence="2 3">AK1</strain>
    </source>
</reference>
<dbReference type="OrthoDB" id="2590432at2"/>
<dbReference type="RefSeq" id="WP_003387529.1">
    <property type="nucleotide sequence ID" value="NZ_APBN01000003.1"/>
</dbReference>
<dbReference type="PATRIC" id="fig|1300222.3.peg.1662"/>
<protein>
    <submittedName>
        <fullName evidence="2">Uncharacterized protein</fullName>
    </submittedName>
</protein>
<dbReference type="AlphaFoldDB" id="M8DGZ3"/>
<keyword evidence="1" id="KW-0812">Transmembrane</keyword>
<sequence length="197" mass="23063">MQERLLMRERRNRLIRWLIIAVSVMILFPLYYPSPWSPKTAVRQTLEGMALPSDTIEVVSMIQTGSMYSVLFYDEEHELYHHFFMDRPFGVLWRNSGGDGGYTFDPNEILKMSWGGQREDDNWYSYAVDQVNDPRIRTLTVEWSDGVKQSMQPIKGLYHFARVFGKDEKAAAVLLAYDAEGRLIYRLDENQPAIRKQ</sequence>
<dbReference type="EMBL" id="APBN01000003">
    <property type="protein sequence ID" value="EMT52727.1"/>
    <property type="molecule type" value="Genomic_DNA"/>
</dbReference>
<organism evidence="2 3">
    <name type="scientific">Brevibacillus borstelensis AK1</name>
    <dbReference type="NCBI Taxonomy" id="1300222"/>
    <lineage>
        <taxon>Bacteria</taxon>
        <taxon>Bacillati</taxon>
        <taxon>Bacillota</taxon>
        <taxon>Bacilli</taxon>
        <taxon>Bacillales</taxon>
        <taxon>Paenibacillaceae</taxon>
        <taxon>Brevibacillus</taxon>
    </lineage>
</organism>
<accession>M8DGZ3</accession>
<dbReference type="Proteomes" id="UP000012081">
    <property type="component" value="Unassembled WGS sequence"/>
</dbReference>
<evidence type="ECO:0000256" key="1">
    <source>
        <dbReference type="SAM" id="Phobius"/>
    </source>
</evidence>
<gene>
    <name evidence="2" type="ORF">I532_08107</name>
</gene>
<feature type="transmembrane region" description="Helical" evidence="1">
    <location>
        <begin position="14"/>
        <end position="32"/>
    </location>
</feature>
<name>M8DGZ3_9BACL</name>
<proteinExistence type="predicted"/>
<evidence type="ECO:0000313" key="3">
    <source>
        <dbReference type="Proteomes" id="UP000012081"/>
    </source>
</evidence>